<dbReference type="CDD" id="cd06171">
    <property type="entry name" value="Sigma70_r4"/>
    <property type="match status" value="1"/>
</dbReference>
<dbReference type="GO" id="GO:0006352">
    <property type="term" value="P:DNA-templated transcription initiation"/>
    <property type="evidence" value="ECO:0007669"/>
    <property type="project" value="InterPro"/>
</dbReference>
<proteinExistence type="inferred from homology"/>
<evidence type="ECO:0000313" key="8">
    <source>
        <dbReference type="EMBL" id="CUS96272.1"/>
    </source>
</evidence>
<evidence type="ECO:0000256" key="5">
    <source>
        <dbReference type="ARBA" id="ARBA00023163"/>
    </source>
</evidence>
<dbReference type="GO" id="GO:0003677">
    <property type="term" value="F:DNA binding"/>
    <property type="evidence" value="ECO:0007669"/>
    <property type="project" value="UniProtKB-KW"/>
</dbReference>
<dbReference type="SUPFAM" id="SSF88659">
    <property type="entry name" value="Sigma3 and sigma4 domains of RNA polymerase sigma factors"/>
    <property type="match status" value="1"/>
</dbReference>
<dbReference type="InterPro" id="IPR013249">
    <property type="entry name" value="RNA_pol_sigma70_r4_t2"/>
</dbReference>
<dbReference type="GO" id="GO:0016987">
    <property type="term" value="F:sigma factor activity"/>
    <property type="evidence" value="ECO:0007669"/>
    <property type="project" value="UniProtKB-KW"/>
</dbReference>
<evidence type="ECO:0000313" key="9">
    <source>
        <dbReference type="Proteomes" id="UP000243065"/>
    </source>
</evidence>
<evidence type="ECO:0000256" key="4">
    <source>
        <dbReference type="ARBA" id="ARBA00023125"/>
    </source>
</evidence>
<dbReference type="Gene3D" id="1.10.1740.10">
    <property type="match status" value="1"/>
</dbReference>
<evidence type="ECO:0000256" key="3">
    <source>
        <dbReference type="ARBA" id="ARBA00023082"/>
    </source>
</evidence>
<dbReference type="InterPro" id="IPR013325">
    <property type="entry name" value="RNA_pol_sigma_r2"/>
</dbReference>
<dbReference type="Proteomes" id="UP000243065">
    <property type="component" value="Unassembled WGS sequence"/>
</dbReference>
<dbReference type="SUPFAM" id="SSF88946">
    <property type="entry name" value="Sigma2 domain of RNA polymerase sigma factors"/>
    <property type="match status" value="1"/>
</dbReference>
<keyword evidence="3" id="KW-0731">Sigma factor</keyword>
<dbReference type="InterPro" id="IPR014284">
    <property type="entry name" value="RNA_pol_sigma-70_dom"/>
</dbReference>
<dbReference type="InterPro" id="IPR013324">
    <property type="entry name" value="RNA_pol_sigma_r3/r4-like"/>
</dbReference>
<dbReference type="InterPro" id="IPR039425">
    <property type="entry name" value="RNA_pol_sigma-70-like"/>
</dbReference>
<keyword evidence="4" id="KW-0238">DNA-binding</keyword>
<accession>A0A656D0R8</accession>
<dbReference type="AlphaFoldDB" id="A0A656D0R8"/>
<dbReference type="InterPro" id="IPR036388">
    <property type="entry name" value="WH-like_DNA-bd_sf"/>
</dbReference>
<dbReference type="EMBL" id="CZVU01000002">
    <property type="protein sequence ID" value="CUS96272.1"/>
    <property type="molecule type" value="Genomic_DNA"/>
</dbReference>
<protein>
    <submittedName>
        <fullName evidence="8">RNA polymerase sigma-70 factor, ECF subfamily</fullName>
    </submittedName>
</protein>
<dbReference type="Pfam" id="PF08281">
    <property type="entry name" value="Sigma70_r4_2"/>
    <property type="match status" value="1"/>
</dbReference>
<comment type="similarity">
    <text evidence="1">Belongs to the sigma-70 factor family. ECF subfamily.</text>
</comment>
<dbReference type="RefSeq" id="WP_072149583.1">
    <property type="nucleotide sequence ID" value="NZ_CZVU01000002.1"/>
</dbReference>
<evidence type="ECO:0000256" key="1">
    <source>
        <dbReference type="ARBA" id="ARBA00010641"/>
    </source>
</evidence>
<keyword evidence="2" id="KW-0805">Transcription regulation</keyword>
<evidence type="ECO:0000256" key="2">
    <source>
        <dbReference type="ARBA" id="ARBA00023015"/>
    </source>
</evidence>
<organism evidence="8 9">
    <name type="scientific">Kryptobacter tengchongensis</name>
    <dbReference type="NCBI Taxonomy" id="1643429"/>
    <lineage>
        <taxon>Bacteria</taxon>
        <taxon>Pseudomonadati</taxon>
        <taxon>Candidatus Kryptoniota</taxon>
        <taxon>Candidatus Kryptobacter</taxon>
    </lineage>
</organism>
<gene>
    <name evidence="8" type="ORF">JGI24_00080</name>
</gene>
<dbReference type="PANTHER" id="PTHR43133">
    <property type="entry name" value="RNA POLYMERASE ECF-TYPE SIGMA FACTO"/>
    <property type="match status" value="1"/>
</dbReference>
<feature type="domain" description="RNA polymerase sigma factor 70 region 4 type 2" evidence="7">
    <location>
        <begin position="106"/>
        <end position="158"/>
    </location>
</feature>
<sequence length="174" mass="20595">MFDKIKKEIINSIDSLLRYAVVITGNEEDAKDLVQETCYKALKSINSLDENSNVKAWLFTIMRNLWINQRKRNQISPVYLEETIENVGDEWNINPEELLINNEMRQLLLKALNDLPKAYKEILILRYFEDFSYNEISKILDCPLGTVMSRLNRAREKLKEVFLKIYEKNNDDRS</sequence>
<feature type="domain" description="RNA polymerase sigma-70 region 2" evidence="6">
    <location>
        <begin position="16"/>
        <end position="74"/>
    </location>
</feature>
<evidence type="ECO:0000259" key="6">
    <source>
        <dbReference type="Pfam" id="PF04542"/>
    </source>
</evidence>
<reference evidence="8 9" key="1">
    <citation type="submission" date="2015-11" db="EMBL/GenBank/DDBJ databases">
        <authorList>
            <person name="Varghese N."/>
        </authorList>
    </citation>
    <scope>NUCLEOTIDE SEQUENCE [LARGE SCALE GENOMIC DNA]</scope>
    <source>
        <strain evidence="8 9">JGI-24</strain>
    </source>
</reference>
<evidence type="ECO:0000259" key="7">
    <source>
        <dbReference type="Pfam" id="PF08281"/>
    </source>
</evidence>
<dbReference type="Pfam" id="PF04542">
    <property type="entry name" value="Sigma70_r2"/>
    <property type="match status" value="1"/>
</dbReference>
<dbReference type="OrthoDB" id="9785675at2"/>
<dbReference type="Gene3D" id="1.10.10.10">
    <property type="entry name" value="Winged helix-like DNA-binding domain superfamily/Winged helix DNA-binding domain"/>
    <property type="match status" value="1"/>
</dbReference>
<dbReference type="InterPro" id="IPR007627">
    <property type="entry name" value="RNA_pol_sigma70_r2"/>
</dbReference>
<keyword evidence="5" id="KW-0804">Transcription</keyword>
<keyword evidence="9" id="KW-1185">Reference proteome</keyword>
<dbReference type="PANTHER" id="PTHR43133:SF8">
    <property type="entry name" value="RNA POLYMERASE SIGMA FACTOR HI_1459-RELATED"/>
    <property type="match status" value="1"/>
</dbReference>
<name>A0A656D0R8_KRYT1</name>
<dbReference type="NCBIfam" id="TIGR02937">
    <property type="entry name" value="sigma70-ECF"/>
    <property type="match status" value="1"/>
</dbReference>